<name>A0A937FCY1_9CLOT</name>
<feature type="domain" description="Glycosyltransferase RgtA/B/C/D-like" evidence="9">
    <location>
        <begin position="139"/>
        <end position="272"/>
    </location>
</feature>
<keyword evidence="4" id="KW-0808">Transferase</keyword>
<evidence type="ECO:0000259" key="9">
    <source>
        <dbReference type="Pfam" id="PF13231"/>
    </source>
</evidence>
<feature type="transmembrane region" description="Helical" evidence="8">
    <location>
        <begin position="174"/>
        <end position="192"/>
    </location>
</feature>
<feature type="transmembrane region" description="Helical" evidence="8">
    <location>
        <begin position="265"/>
        <end position="284"/>
    </location>
</feature>
<feature type="transmembrane region" description="Helical" evidence="8">
    <location>
        <begin position="425"/>
        <end position="443"/>
    </location>
</feature>
<evidence type="ECO:0000313" key="11">
    <source>
        <dbReference type="Proteomes" id="UP000623681"/>
    </source>
</evidence>
<feature type="transmembrane region" description="Helical" evidence="8">
    <location>
        <begin position="449"/>
        <end position="465"/>
    </location>
</feature>
<evidence type="ECO:0000256" key="7">
    <source>
        <dbReference type="ARBA" id="ARBA00023136"/>
    </source>
</evidence>
<dbReference type="InterPro" id="IPR050297">
    <property type="entry name" value="LipidA_mod_glycosyltrf_83"/>
</dbReference>
<feature type="transmembrane region" description="Helical" evidence="8">
    <location>
        <begin position="198"/>
        <end position="215"/>
    </location>
</feature>
<dbReference type="GO" id="GO:0005886">
    <property type="term" value="C:plasma membrane"/>
    <property type="evidence" value="ECO:0007669"/>
    <property type="project" value="UniProtKB-SubCell"/>
</dbReference>
<sequence>MKKGLSIFINKCLKVLLLLVVFVTCGLYIRYVEYYKSLNMEFVALFSITTIALLIAIKKGFSTRRILIGIMIYAFLIRLAWVLSINSVPVSDFAGMYERSELVLNGEYSIFKGFNYYARFPHLTIPVLYFALIRLISPVPLLTLKLINVISSTIGVFICYKISKEIFKEEKKTIWGMYLAAIYPATIIYTAAYCTENIAISFYLGSVYLFILVIKDKKPKEYLLLAGLILSIGNFFRMVAPVMVIAFILYTLVYIKKSFKYKTVAIAYILIAFIIPLITVNATLKMNGITEYNLWHGSETPWTSILKGTNMTTFGRWNEEDAEVAAAFNGNYYETEHASKELVKERYTETSPAKLLYFLGRKYTFQWSEGDFGGIYWSERDIEPKDITIDLNNYGQAYRQLFYLIMMVLTYKGLYNRQQYLKNSIINLLYIIYCGYGLLYMITESQDRYSFIVSWLFIILPLTAFKEKI</sequence>
<evidence type="ECO:0000256" key="5">
    <source>
        <dbReference type="ARBA" id="ARBA00022692"/>
    </source>
</evidence>
<keyword evidence="2" id="KW-1003">Cell membrane</keyword>
<dbReference type="AlphaFoldDB" id="A0A937FCY1"/>
<comment type="subcellular location">
    <subcellularLocation>
        <location evidence="1">Cell membrane</location>
        <topology evidence="1">Multi-pass membrane protein</topology>
    </subcellularLocation>
</comment>
<evidence type="ECO:0000256" key="8">
    <source>
        <dbReference type="SAM" id="Phobius"/>
    </source>
</evidence>
<proteinExistence type="predicted"/>
<dbReference type="Proteomes" id="UP000623681">
    <property type="component" value="Unassembled WGS sequence"/>
</dbReference>
<evidence type="ECO:0000256" key="3">
    <source>
        <dbReference type="ARBA" id="ARBA00022676"/>
    </source>
</evidence>
<keyword evidence="6 8" id="KW-1133">Transmembrane helix</keyword>
<evidence type="ECO:0000313" key="10">
    <source>
        <dbReference type="EMBL" id="MBL4931760.1"/>
    </source>
</evidence>
<protein>
    <submittedName>
        <fullName evidence="10">Glycosyltransferase family 39 protein</fullName>
    </submittedName>
</protein>
<dbReference type="GO" id="GO:0009103">
    <property type="term" value="P:lipopolysaccharide biosynthetic process"/>
    <property type="evidence" value="ECO:0007669"/>
    <property type="project" value="UniProtKB-ARBA"/>
</dbReference>
<keyword evidence="7 8" id="KW-0472">Membrane</keyword>
<evidence type="ECO:0000256" key="1">
    <source>
        <dbReference type="ARBA" id="ARBA00004651"/>
    </source>
</evidence>
<comment type="caution">
    <text evidence="10">The sequence shown here is derived from an EMBL/GenBank/DDBJ whole genome shotgun (WGS) entry which is preliminary data.</text>
</comment>
<feature type="transmembrane region" description="Helical" evidence="8">
    <location>
        <begin position="12"/>
        <end position="32"/>
    </location>
</feature>
<dbReference type="PANTHER" id="PTHR33908">
    <property type="entry name" value="MANNOSYLTRANSFERASE YKCB-RELATED"/>
    <property type="match status" value="1"/>
</dbReference>
<dbReference type="PANTHER" id="PTHR33908:SF11">
    <property type="entry name" value="MEMBRANE PROTEIN"/>
    <property type="match status" value="1"/>
</dbReference>
<accession>A0A937FCY1</accession>
<evidence type="ECO:0000256" key="2">
    <source>
        <dbReference type="ARBA" id="ARBA00022475"/>
    </source>
</evidence>
<keyword evidence="11" id="KW-1185">Reference proteome</keyword>
<reference evidence="10" key="1">
    <citation type="submission" date="2021-01" db="EMBL/GenBank/DDBJ databases">
        <title>Genome public.</title>
        <authorList>
            <person name="Liu C."/>
            <person name="Sun Q."/>
        </authorList>
    </citation>
    <scope>NUCLEOTIDE SEQUENCE</scope>
    <source>
        <strain evidence="10">YIM B02565</strain>
    </source>
</reference>
<evidence type="ECO:0000256" key="6">
    <source>
        <dbReference type="ARBA" id="ARBA00022989"/>
    </source>
</evidence>
<feature type="transmembrane region" description="Helical" evidence="8">
    <location>
        <begin position="38"/>
        <end position="57"/>
    </location>
</feature>
<organism evidence="10 11">
    <name type="scientific">Clostridium paridis</name>
    <dbReference type="NCBI Taxonomy" id="2803863"/>
    <lineage>
        <taxon>Bacteria</taxon>
        <taxon>Bacillati</taxon>
        <taxon>Bacillota</taxon>
        <taxon>Clostridia</taxon>
        <taxon>Eubacteriales</taxon>
        <taxon>Clostridiaceae</taxon>
        <taxon>Clostridium</taxon>
    </lineage>
</organism>
<feature type="transmembrane region" description="Helical" evidence="8">
    <location>
        <begin position="222"/>
        <end position="253"/>
    </location>
</feature>
<dbReference type="InterPro" id="IPR038731">
    <property type="entry name" value="RgtA/B/C-like"/>
</dbReference>
<gene>
    <name evidence="10" type="ORF">JK634_08090</name>
</gene>
<dbReference type="Pfam" id="PF13231">
    <property type="entry name" value="PMT_2"/>
    <property type="match status" value="1"/>
</dbReference>
<evidence type="ECO:0000256" key="4">
    <source>
        <dbReference type="ARBA" id="ARBA00022679"/>
    </source>
</evidence>
<keyword evidence="5 8" id="KW-0812">Transmembrane</keyword>
<keyword evidence="3" id="KW-0328">Glycosyltransferase</keyword>
<feature type="transmembrane region" description="Helical" evidence="8">
    <location>
        <begin position="66"/>
        <end position="85"/>
    </location>
</feature>
<dbReference type="EMBL" id="JAESWA010000022">
    <property type="protein sequence ID" value="MBL4931760.1"/>
    <property type="molecule type" value="Genomic_DNA"/>
</dbReference>
<feature type="transmembrane region" description="Helical" evidence="8">
    <location>
        <begin position="142"/>
        <end position="162"/>
    </location>
</feature>
<dbReference type="GO" id="GO:0016763">
    <property type="term" value="F:pentosyltransferase activity"/>
    <property type="evidence" value="ECO:0007669"/>
    <property type="project" value="TreeGrafter"/>
</dbReference>